<organism evidence="2 3">
    <name type="scientific">Ruminococcus flavefaciens</name>
    <dbReference type="NCBI Taxonomy" id="1265"/>
    <lineage>
        <taxon>Bacteria</taxon>
        <taxon>Bacillati</taxon>
        <taxon>Bacillota</taxon>
        <taxon>Clostridia</taxon>
        <taxon>Eubacteriales</taxon>
        <taxon>Oscillospiraceae</taxon>
        <taxon>Ruminococcus</taxon>
    </lineage>
</organism>
<dbReference type="AlphaFoldDB" id="A0A1M7J7D7"/>
<dbReference type="EMBL" id="FRCT01000005">
    <property type="protein sequence ID" value="SHM48936.1"/>
    <property type="molecule type" value="Genomic_DNA"/>
</dbReference>
<evidence type="ECO:0000313" key="2">
    <source>
        <dbReference type="EMBL" id="SHM48936.1"/>
    </source>
</evidence>
<dbReference type="RefSeq" id="WP_175547817.1">
    <property type="nucleotide sequence ID" value="NZ_FRCT01000005.1"/>
</dbReference>
<proteinExistence type="predicted"/>
<sequence length="57" mass="5916">MKKILGITAGILGIIIGIAIIVCAVADVTIPKPVFILLAVTAITNAALITVNYIKKK</sequence>
<keyword evidence="1" id="KW-1133">Transmembrane helix</keyword>
<feature type="transmembrane region" description="Helical" evidence="1">
    <location>
        <begin position="7"/>
        <end position="28"/>
    </location>
</feature>
<keyword evidence="1" id="KW-0812">Transmembrane</keyword>
<gene>
    <name evidence="2" type="ORF">SAMN04487860_105179</name>
</gene>
<keyword evidence="1" id="KW-0472">Membrane</keyword>
<dbReference type="Proteomes" id="UP000184394">
    <property type="component" value="Unassembled WGS sequence"/>
</dbReference>
<evidence type="ECO:0000256" key="1">
    <source>
        <dbReference type="SAM" id="Phobius"/>
    </source>
</evidence>
<name>A0A1M7J7D7_RUMFL</name>
<feature type="transmembrane region" description="Helical" evidence="1">
    <location>
        <begin position="34"/>
        <end position="54"/>
    </location>
</feature>
<reference evidence="2 3" key="1">
    <citation type="submission" date="2016-11" db="EMBL/GenBank/DDBJ databases">
        <authorList>
            <person name="Jaros S."/>
            <person name="Januszkiewicz K."/>
            <person name="Wedrychowicz H."/>
        </authorList>
    </citation>
    <scope>NUCLEOTIDE SEQUENCE [LARGE SCALE GENOMIC DNA]</scope>
    <source>
        <strain evidence="2 3">Y1</strain>
    </source>
</reference>
<evidence type="ECO:0000313" key="3">
    <source>
        <dbReference type="Proteomes" id="UP000184394"/>
    </source>
</evidence>
<accession>A0A1M7J7D7</accession>
<protein>
    <submittedName>
        <fullName evidence="2">Uncharacterized protein</fullName>
    </submittedName>
</protein>